<evidence type="ECO:0000259" key="6">
    <source>
        <dbReference type="Pfam" id="PF00294"/>
    </source>
</evidence>
<accession>A0ABV1JA12</accession>
<dbReference type="PRINTS" id="PR00990">
    <property type="entry name" value="RIBOKINASE"/>
</dbReference>
<feature type="domain" description="Carbohydrate kinase PfkB" evidence="6">
    <location>
        <begin position="227"/>
        <end position="328"/>
    </location>
</feature>
<protein>
    <submittedName>
        <fullName evidence="7">PfkB family carbohydrate kinase</fullName>
    </submittedName>
</protein>
<evidence type="ECO:0000256" key="3">
    <source>
        <dbReference type="ARBA" id="ARBA00022777"/>
    </source>
</evidence>
<dbReference type="Gene3D" id="3.40.1190.20">
    <property type="match status" value="1"/>
</dbReference>
<reference evidence="7 8" key="1">
    <citation type="submission" date="2024-04" db="EMBL/GenBank/DDBJ databases">
        <title>Human intestinal bacterial collection.</title>
        <authorList>
            <person name="Pauvert C."/>
            <person name="Hitch T.C.A."/>
            <person name="Clavel T."/>
        </authorList>
    </citation>
    <scope>NUCLEOTIDE SEQUENCE [LARGE SCALE GENOMIC DNA]</scope>
    <source>
        <strain evidence="7 8">CLA-KB-H42</strain>
    </source>
</reference>
<keyword evidence="2 4" id="KW-0808">Transferase</keyword>
<proteinExistence type="inferred from homology"/>
<dbReference type="PROSITE" id="PS00584">
    <property type="entry name" value="PFKB_KINASES_2"/>
    <property type="match status" value="1"/>
</dbReference>
<organism evidence="7 8">
    <name type="scientific">Raoultibacter massiliensis</name>
    <dbReference type="NCBI Taxonomy" id="1852371"/>
    <lineage>
        <taxon>Bacteria</taxon>
        <taxon>Bacillati</taxon>
        <taxon>Actinomycetota</taxon>
        <taxon>Coriobacteriia</taxon>
        <taxon>Eggerthellales</taxon>
        <taxon>Eggerthellaceae</taxon>
        <taxon>Raoultibacter</taxon>
    </lineage>
</organism>
<comment type="caution">
    <text evidence="7">The sequence shown here is derived from an EMBL/GenBank/DDBJ whole genome shotgun (WGS) entry which is preliminary data.</text>
</comment>
<gene>
    <name evidence="7" type="ORF">AAA083_01705</name>
</gene>
<dbReference type="PANTHER" id="PTHR10584">
    <property type="entry name" value="SUGAR KINASE"/>
    <property type="match status" value="1"/>
</dbReference>
<evidence type="ECO:0000256" key="5">
    <source>
        <dbReference type="SAM" id="MobiDB-lite"/>
    </source>
</evidence>
<dbReference type="InterPro" id="IPR029056">
    <property type="entry name" value="Ribokinase-like"/>
</dbReference>
<dbReference type="RefSeq" id="WP_102376069.1">
    <property type="nucleotide sequence ID" value="NZ_JBBNOP010000001.1"/>
</dbReference>
<dbReference type="EMBL" id="JBBNOP010000001">
    <property type="protein sequence ID" value="MEQ3361685.1"/>
    <property type="molecule type" value="Genomic_DNA"/>
</dbReference>
<feature type="domain" description="Carbohydrate kinase PfkB" evidence="6">
    <location>
        <begin position="44"/>
        <end position="165"/>
    </location>
</feature>
<evidence type="ECO:0000256" key="1">
    <source>
        <dbReference type="ARBA" id="ARBA00010688"/>
    </source>
</evidence>
<dbReference type="InterPro" id="IPR011611">
    <property type="entry name" value="PfkB_dom"/>
</dbReference>
<feature type="compositionally biased region" description="Acidic residues" evidence="5">
    <location>
        <begin position="1"/>
        <end position="13"/>
    </location>
</feature>
<dbReference type="Proteomes" id="UP001487305">
    <property type="component" value="Unassembled WGS sequence"/>
</dbReference>
<keyword evidence="8" id="KW-1185">Reference proteome</keyword>
<sequence>MPVIEDEPIEDGPIEGGRIEGDSIEDGSKPVDAVALDRRSARSSILSIGAVMVDVVCHVPRLPERGEGVVVSRRETVAGGCAFNSANVIRQLGQPGFLFAPIGSGIFSDFVRGELAARNLEALEIETELDCGSCTCLVEPDGERTMVTSPGIERCFELSWFEGIDAGKFGKALASGYEIEGAGGEAIVSFLEAHPEIEFYYAPGPRIEGVGPEKTARINALRPVWHLNDLEAMAYTGRSSVEEAARAIEAQSGNAVVITEGSRGAHLYAGGEHLFVSTEPVDPVDTVGAGDAHLGALVAARNAGLCWGDSLGLANKVAGAVCMVLGGTMSDEAFSRLGLGL</sequence>
<evidence type="ECO:0000313" key="7">
    <source>
        <dbReference type="EMBL" id="MEQ3361685.1"/>
    </source>
</evidence>
<dbReference type="SUPFAM" id="SSF53613">
    <property type="entry name" value="Ribokinase-like"/>
    <property type="match status" value="1"/>
</dbReference>
<dbReference type="GO" id="GO:0016301">
    <property type="term" value="F:kinase activity"/>
    <property type="evidence" value="ECO:0007669"/>
    <property type="project" value="UniProtKB-KW"/>
</dbReference>
<dbReference type="PANTHER" id="PTHR10584:SF166">
    <property type="entry name" value="RIBOKINASE"/>
    <property type="match status" value="1"/>
</dbReference>
<evidence type="ECO:0000313" key="8">
    <source>
        <dbReference type="Proteomes" id="UP001487305"/>
    </source>
</evidence>
<keyword evidence="3 4" id="KW-0418">Kinase</keyword>
<evidence type="ECO:0000256" key="2">
    <source>
        <dbReference type="ARBA" id="ARBA00022679"/>
    </source>
</evidence>
<feature type="region of interest" description="Disordered" evidence="5">
    <location>
        <begin position="1"/>
        <end position="26"/>
    </location>
</feature>
<feature type="compositionally biased region" description="Basic and acidic residues" evidence="5">
    <location>
        <begin position="17"/>
        <end position="26"/>
    </location>
</feature>
<dbReference type="InterPro" id="IPR002139">
    <property type="entry name" value="Ribo/fructo_kinase"/>
</dbReference>
<dbReference type="Pfam" id="PF00294">
    <property type="entry name" value="PfkB"/>
    <property type="match status" value="2"/>
</dbReference>
<comment type="similarity">
    <text evidence="1 4">Belongs to the carbohydrate kinase PfkB family.</text>
</comment>
<dbReference type="InterPro" id="IPR002173">
    <property type="entry name" value="Carboh/pur_kinase_PfkB_CS"/>
</dbReference>
<evidence type="ECO:0000256" key="4">
    <source>
        <dbReference type="RuleBase" id="RU003704"/>
    </source>
</evidence>
<name>A0ABV1JA12_9ACTN</name>